<accession>X1N9P5</accession>
<feature type="region of interest" description="Disordered" evidence="1">
    <location>
        <begin position="95"/>
        <end position="117"/>
    </location>
</feature>
<dbReference type="SUPFAM" id="SSF52833">
    <property type="entry name" value="Thioredoxin-like"/>
    <property type="match status" value="1"/>
</dbReference>
<proteinExistence type="predicted"/>
<dbReference type="Gene3D" id="3.40.30.10">
    <property type="entry name" value="Glutaredoxin"/>
    <property type="match status" value="1"/>
</dbReference>
<protein>
    <recommendedName>
        <fullName evidence="3">Alkyl hydroperoxide reductase subunit C/ Thiol specific antioxidant domain-containing protein</fullName>
    </recommendedName>
</protein>
<evidence type="ECO:0008006" key="3">
    <source>
        <dbReference type="Google" id="ProtNLM"/>
    </source>
</evidence>
<feature type="non-terminal residue" evidence="2">
    <location>
        <position position="1"/>
    </location>
</feature>
<sequence length="117" mass="13744">SEKKYEIFLINTKEDLKEEDIALIKEFWLNKKIEFGILLDEEGEVAKLYNIGILPTIIFLDKNLVVKRVYPGLISKQQTLMFQYINYLLDCREKESPKKEEKEKNNCEGPCEPPPGY</sequence>
<name>X1N9P5_9ZZZZ</name>
<reference evidence="2" key="1">
    <citation type="journal article" date="2014" name="Front. Microbiol.">
        <title>High frequency of phylogenetically diverse reductive dehalogenase-homologous genes in deep subseafloor sedimentary metagenomes.</title>
        <authorList>
            <person name="Kawai M."/>
            <person name="Futagami T."/>
            <person name="Toyoda A."/>
            <person name="Takaki Y."/>
            <person name="Nishi S."/>
            <person name="Hori S."/>
            <person name="Arai W."/>
            <person name="Tsubouchi T."/>
            <person name="Morono Y."/>
            <person name="Uchiyama I."/>
            <person name="Ito T."/>
            <person name="Fujiyama A."/>
            <person name="Inagaki F."/>
            <person name="Takami H."/>
        </authorList>
    </citation>
    <scope>NUCLEOTIDE SEQUENCE</scope>
    <source>
        <strain evidence="2">Expedition CK06-06</strain>
    </source>
</reference>
<comment type="caution">
    <text evidence="2">The sequence shown here is derived from an EMBL/GenBank/DDBJ whole genome shotgun (WGS) entry which is preliminary data.</text>
</comment>
<dbReference type="EMBL" id="BARV01023786">
    <property type="protein sequence ID" value="GAI40737.1"/>
    <property type="molecule type" value="Genomic_DNA"/>
</dbReference>
<evidence type="ECO:0000256" key="1">
    <source>
        <dbReference type="SAM" id="MobiDB-lite"/>
    </source>
</evidence>
<feature type="compositionally biased region" description="Basic and acidic residues" evidence="1">
    <location>
        <begin position="95"/>
        <end position="106"/>
    </location>
</feature>
<organism evidence="2">
    <name type="scientific">marine sediment metagenome</name>
    <dbReference type="NCBI Taxonomy" id="412755"/>
    <lineage>
        <taxon>unclassified sequences</taxon>
        <taxon>metagenomes</taxon>
        <taxon>ecological metagenomes</taxon>
    </lineage>
</organism>
<evidence type="ECO:0000313" key="2">
    <source>
        <dbReference type="EMBL" id="GAI40737.1"/>
    </source>
</evidence>
<dbReference type="InterPro" id="IPR036249">
    <property type="entry name" value="Thioredoxin-like_sf"/>
</dbReference>
<dbReference type="AlphaFoldDB" id="X1N9P5"/>
<gene>
    <name evidence="2" type="ORF">S06H3_38950</name>
</gene>